<feature type="domain" description="VRR-NUC" evidence="4">
    <location>
        <begin position="1"/>
        <end position="81"/>
    </location>
</feature>
<evidence type="ECO:0000256" key="2">
    <source>
        <dbReference type="ARBA" id="ARBA00022722"/>
    </source>
</evidence>
<dbReference type="Proteomes" id="UP000095544">
    <property type="component" value="Unassembled WGS sequence"/>
</dbReference>
<protein>
    <submittedName>
        <fullName evidence="5">VRR-NUC domain</fullName>
    </submittedName>
</protein>
<dbReference type="GO" id="GO:0003676">
    <property type="term" value="F:nucleic acid binding"/>
    <property type="evidence" value="ECO:0007669"/>
    <property type="project" value="InterPro"/>
</dbReference>
<dbReference type="AlphaFoldDB" id="A0A174FV72"/>
<evidence type="ECO:0000259" key="4">
    <source>
        <dbReference type="SMART" id="SM00990"/>
    </source>
</evidence>
<dbReference type="OrthoDB" id="6706702at2"/>
<dbReference type="InterPro" id="IPR011856">
    <property type="entry name" value="tRNA_endonuc-like_dom_sf"/>
</dbReference>
<organism evidence="5 6">
    <name type="scientific">Faecalicatena contorta</name>
    <dbReference type="NCBI Taxonomy" id="39482"/>
    <lineage>
        <taxon>Bacteria</taxon>
        <taxon>Bacillati</taxon>
        <taxon>Bacillota</taxon>
        <taxon>Clostridia</taxon>
        <taxon>Lachnospirales</taxon>
        <taxon>Lachnospiraceae</taxon>
        <taxon>Faecalicatena</taxon>
    </lineage>
</organism>
<name>A0A174FV72_9FIRM</name>
<dbReference type="RefSeq" id="WP_055153352.1">
    <property type="nucleotide sequence ID" value="NZ_CYZU01000022.1"/>
</dbReference>
<dbReference type="GO" id="GO:0016788">
    <property type="term" value="F:hydrolase activity, acting on ester bonds"/>
    <property type="evidence" value="ECO:0007669"/>
    <property type="project" value="InterPro"/>
</dbReference>
<evidence type="ECO:0000313" key="5">
    <source>
        <dbReference type="EMBL" id="CUO52758.1"/>
    </source>
</evidence>
<proteinExistence type="predicted"/>
<evidence type="ECO:0000256" key="1">
    <source>
        <dbReference type="ARBA" id="ARBA00001946"/>
    </source>
</evidence>
<evidence type="ECO:0000313" key="6">
    <source>
        <dbReference type="Proteomes" id="UP000095544"/>
    </source>
</evidence>
<dbReference type="SMART" id="SM00990">
    <property type="entry name" value="VRR_NUC"/>
    <property type="match status" value="1"/>
</dbReference>
<dbReference type="GO" id="GO:0004518">
    <property type="term" value="F:nuclease activity"/>
    <property type="evidence" value="ECO:0007669"/>
    <property type="project" value="UniProtKB-KW"/>
</dbReference>
<accession>A0A174FV72</accession>
<gene>
    <name evidence="5" type="ORF">ERS852491_02469</name>
</gene>
<comment type="cofactor">
    <cofactor evidence="1">
        <name>Mg(2+)</name>
        <dbReference type="ChEBI" id="CHEBI:18420"/>
    </cofactor>
</comment>
<sequence>MLEKDIENWLNKKVKQLGGLSFKFVSPNNPGVPDRIYIFPGGKVYFVELKTEIGKLSGIQKWQRERFTEMGCRFYLVKGMNQAKEFIKELQNEICAA</sequence>
<dbReference type="STRING" id="39482.ERS852491_02469"/>
<keyword evidence="2" id="KW-0540">Nuclease</keyword>
<dbReference type="Gene3D" id="3.40.1350.10">
    <property type="match status" value="1"/>
</dbReference>
<dbReference type="EMBL" id="CYZU01000022">
    <property type="protein sequence ID" value="CUO52758.1"/>
    <property type="molecule type" value="Genomic_DNA"/>
</dbReference>
<reference evidence="5 6" key="1">
    <citation type="submission" date="2015-09" db="EMBL/GenBank/DDBJ databases">
        <authorList>
            <consortium name="Pathogen Informatics"/>
        </authorList>
    </citation>
    <scope>NUCLEOTIDE SEQUENCE [LARGE SCALE GENOMIC DNA]</scope>
    <source>
        <strain evidence="5 6">2789STDY5834876</strain>
    </source>
</reference>
<keyword evidence="3" id="KW-0378">Hydrolase</keyword>
<evidence type="ECO:0000256" key="3">
    <source>
        <dbReference type="ARBA" id="ARBA00022801"/>
    </source>
</evidence>
<dbReference type="InterPro" id="IPR014883">
    <property type="entry name" value="VRR_NUC"/>
</dbReference>